<reference evidence="1 2" key="1">
    <citation type="submission" date="2013-07" db="EMBL/GenBank/DDBJ databases">
        <authorList>
            <person name="Genoscope - CEA"/>
        </authorList>
    </citation>
    <scope>NUCLEOTIDE SEQUENCE [LARGE SCALE GENOMIC DNA]</scope>
    <source>
        <strain evidence="2">FRM16 / DSM 17909</strain>
    </source>
</reference>
<proteinExistence type="predicted"/>
<dbReference type="Proteomes" id="UP000032721">
    <property type="component" value="Chromosome"/>
</dbReference>
<dbReference type="EMBL" id="FO704550">
    <property type="protein sequence ID" value="CDG19315.1"/>
    <property type="molecule type" value="Genomic_DNA"/>
</dbReference>
<evidence type="ECO:0000313" key="1">
    <source>
        <dbReference type="EMBL" id="CDG19315.1"/>
    </source>
</evidence>
<dbReference type="HOGENOM" id="CLU_3278933_0_0_6"/>
<organism evidence="1 2">
    <name type="scientific">Xenorhabdus doucetiae</name>
    <dbReference type="NCBI Taxonomy" id="351671"/>
    <lineage>
        <taxon>Bacteria</taxon>
        <taxon>Pseudomonadati</taxon>
        <taxon>Pseudomonadota</taxon>
        <taxon>Gammaproteobacteria</taxon>
        <taxon>Enterobacterales</taxon>
        <taxon>Morganellaceae</taxon>
        <taxon>Xenorhabdus</taxon>
    </lineage>
</organism>
<dbReference type="STRING" id="351671.XDD1_3630"/>
<sequence>MQIFAGEEYQGVAISFELFRNFIREIERLQPKNVTRCNLTQ</sequence>
<gene>
    <name evidence="1" type="ORF">XDD1_3630</name>
</gene>
<accession>A0A068QZS0</accession>
<evidence type="ECO:0000313" key="2">
    <source>
        <dbReference type="Proteomes" id="UP000032721"/>
    </source>
</evidence>
<name>A0A068QZS0_9GAMM</name>
<dbReference type="AlphaFoldDB" id="A0A068QZS0"/>
<dbReference type="KEGG" id="xdo:XDD1_3630"/>
<protein>
    <submittedName>
        <fullName evidence="1">Uncharacterized protein</fullName>
    </submittedName>
</protein>